<feature type="transmembrane region" description="Helical" evidence="5">
    <location>
        <begin position="267"/>
        <end position="286"/>
    </location>
</feature>
<gene>
    <name evidence="6" type="ORF">P5G51_012195</name>
</gene>
<organism evidence="6 7">
    <name type="scientific">Tigheibacillus jepli</name>
    <dbReference type="NCBI Taxonomy" id="3035914"/>
    <lineage>
        <taxon>Bacteria</taxon>
        <taxon>Bacillati</taxon>
        <taxon>Bacillota</taxon>
        <taxon>Bacilli</taxon>
        <taxon>Bacillales</taxon>
        <taxon>Bacillaceae</taxon>
        <taxon>Tigheibacillus</taxon>
    </lineage>
</organism>
<comment type="caution">
    <text evidence="6">The sequence shown here is derived from an EMBL/GenBank/DDBJ whole genome shotgun (WGS) entry which is preliminary data.</text>
</comment>
<dbReference type="EMBL" id="JAROCA020000001">
    <property type="protein sequence ID" value="MDY0406049.1"/>
    <property type="molecule type" value="Genomic_DNA"/>
</dbReference>
<dbReference type="PANTHER" id="PTHR22550:SF5">
    <property type="entry name" value="LEUCINE ZIPPER PROTEIN 4"/>
    <property type="match status" value="1"/>
</dbReference>
<dbReference type="RefSeq" id="WP_320384690.1">
    <property type="nucleotide sequence ID" value="NZ_JAROCA020000001.1"/>
</dbReference>
<reference evidence="6 7" key="1">
    <citation type="submission" date="2023-10" db="EMBL/GenBank/DDBJ databases">
        <title>179-bfca-hs.</title>
        <authorList>
            <person name="Miliotis G."/>
            <person name="Sengupta P."/>
            <person name="Hameed A."/>
            <person name="Chuvochina M."/>
            <person name="Mcdonagh F."/>
            <person name="Simpson A.C."/>
            <person name="Singh N.K."/>
            <person name="Rekha P.D."/>
            <person name="Raman K."/>
            <person name="Hugenholtz P."/>
            <person name="Venkateswaran K."/>
        </authorList>
    </citation>
    <scope>NUCLEOTIDE SEQUENCE [LARGE SCALE GENOMIC DNA]</scope>
    <source>
        <strain evidence="6 7">179-BFC-A-HS</strain>
    </source>
</reference>
<dbReference type="PANTHER" id="PTHR22550">
    <property type="entry name" value="SPORE GERMINATION PROTEIN"/>
    <property type="match status" value="1"/>
</dbReference>
<feature type="transmembrane region" description="Helical" evidence="5">
    <location>
        <begin position="359"/>
        <end position="381"/>
    </location>
</feature>
<protein>
    <submittedName>
        <fullName evidence="6">Spore germination protein</fullName>
    </submittedName>
</protein>
<dbReference type="InterPro" id="IPR004995">
    <property type="entry name" value="Spore_Ger"/>
</dbReference>
<evidence type="ECO:0000256" key="1">
    <source>
        <dbReference type="ARBA" id="ARBA00004141"/>
    </source>
</evidence>
<keyword evidence="5" id="KW-1133">Transmembrane helix</keyword>
<dbReference type="PIRSF" id="PIRSF005690">
    <property type="entry name" value="GerBA"/>
    <property type="match status" value="1"/>
</dbReference>
<keyword evidence="5" id="KW-0812">Transmembrane</keyword>
<evidence type="ECO:0000313" key="7">
    <source>
        <dbReference type="Proteomes" id="UP001228376"/>
    </source>
</evidence>
<proteinExistence type="inferred from homology"/>
<evidence type="ECO:0000256" key="3">
    <source>
        <dbReference type="ARBA" id="ARBA00023136"/>
    </source>
</evidence>
<sequence length="473" mass="52947">MFKKTYSYPDNADIVLRKIKVPSLNKEVATLFIKTITDENIVDKEIIKPLTLSTEDKKIDDILTGPSVKKNNQMKDIINAVNQGNTAVIVDGELEAYIVDSSKFASRSVSEPDTEKVVKGPNEGFNEQVMINISLIRKRIRSENLMFETQTVSKRAKNQLYIAYDKGLVNDDLLKKVKSRINQLDVDEIQTLAVLEQYIEDRPQSLFPSILYTVRPDRAVNAIENGFIVLMMDNSPDCLVVPATFWSFFHASEDQYLRVMFGNFTRGLRIIGIFITLFISSIYVALTDFHTEMIPPDLLLAIASTREKVPFPIIVEVLIMELEFELIREAGIRVPAPIGPTIGIVGALILGEAAVQANIVSPIVVIVVALGGLSSFVIGDISLNFSIRIGRYFLIVAAYLFGIYGMTALFIIGLAYMSSLKSFGVPYLAPMTPSYQSSDNTLFRKTQQQAIFRPGYLKPKDMQKKQVKQDDTT</sequence>
<keyword evidence="3 4" id="KW-0472">Membrane</keyword>
<keyword evidence="7" id="KW-1185">Reference proteome</keyword>
<dbReference type="Pfam" id="PF03323">
    <property type="entry name" value="GerA"/>
    <property type="match status" value="1"/>
</dbReference>
<dbReference type="InterPro" id="IPR050768">
    <property type="entry name" value="UPF0353/GerABKA_families"/>
</dbReference>
<evidence type="ECO:0000313" key="6">
    <source>
        <dbReference type="EMBL" id="MDY0406049.1"/>
    </source>
</evidence>
<name>A0ABU5CJS2_9BACI</name>
<accession>A0ABU5CJS2</accession>
<evidence type="ECO:0000256" key="4">
    <source>
        <dbReference type="PIRNR" id="PIRNR005690"/>
    </source>
</evidence>
<dbReference type="Proteomes" id="UP001228376">
    <property type="component" value="Unassembled WGS sequence"/>
</dbReference>
<comment type="subcellular location">
    <subcellularLocation>
        <location evidence="4">Cell membrane</location>
    </subcellularLocation>
    <subcellularLocation>
        <location evidence="1">Membrane</location>
        <topology evidence="1">Multi-pass membrane protein</topology>
    </subcellularLocation>
</comment>
<evidence type="ECO:0000256" key="2">
    <source>
        <dbReference type="ARBA" id="ARBA00005278"/>
    </source>
</evidence>
<evidence type="ECO:0000256" key="5">
    <source>
        <dbReference type="SAM" id="Phobius"/>
    </source>
</evidence>
<feature type="transmembrane region" description="Helical" evidence="5">
    <location>
        <begin position="393"/>
        <end position="417"/>
    </location>
</feature>
<comment type="similarity">
    <text evidence="2 4">Belongs to the GerABKA family.</text>
</comment>